<dbReference type="RefSeq" id="XP_070884808.1">
    <property type="nucleotide sequence ID" value="XM_071033255.1"/>
</dbReference>
<dbReference type="InterPro" id="IPR019587">
    <property type="entry name" value="Polyketide_cyclase/dehydratase"/>
</dbReference>
<name>A0ABR4LP02_9EURO</name>
<accession>A0ABR4LP02</accession>
<dbReference type="CDD" id="cd07822">
    <property type="entry name" value="SRPBCC_4"/>
    <property type="match status" value="1"/>
</dbReference>
<dbReference type="InterPro" id="IPR023393">
    <property type="entry name" value="START-like_dom_sf"/>
</dbReference>
<evidence type="ECO:0000313" key="1">
    <source>
        <dbReference type="EMBL" id="KAL2865829.1"/>
    </source>
</evidence>
<dbReference type="EMBL" id="JBFXLQ010000029">
    <property type="protein sequence ID" value="KAL2865829.1"/>
    <property type="molecule type" value="Genomic_DNA"/>
</dbReference>
<dbReference type="GeneID" id="98148327"/>
<dbReference type="Gene3D" id="3.30.530.20">
    <property type="match status" value="1"/>
</dbReference>
<dbReference type="Pfam" id="PF10604">
    <property type="entry name" value="Polyketide_cyc2"/>
    <property type="match status" value="1"/>
</dbReference>
<dbReference type="Proteomes" id="UP001610432">
    <property type="component" value="Unassembled WGS sequence"/>
</dbReference>
<sequence length="211" mass="23575">MSTDHPDTPNIPSASAIFCAQSSTVIDAPIDQVWITLTDTSTWPSWNKFVPRVTIREQPDTSDNDSPTLKLGSRITFHVNMYPNSGPGDASETQPNNAKPRDTFLRIIECEAPSSSTLSGTETGTRNGKKARIVWASDASADGYIMSTLLTAERVHELREVEVEGKTMTEVRNWESQVGYLAYVVRWMFDGRLKENFKIWESGLKRFAEGL</sequence>
<dbReference type="SUPFAM" id="SSF55961">
    <property type="entry name" value="Bet v1-like"/>
    <property type="match status" value="1"/>
</dbReference>
<protein>
    <submittedName>
        <fullName evidence="1">Uncharacterized protein</fullName>
    </submittedName>
</protein>
<comment type="caution">
    <text evidence="1">The sequence shown here is derived from an EMBL/GenBank/DDBJ whole genome shotgun (WGS) entry which is preliminary data.</text>
</comment>
<keyword evidence="2" id="KW-1185">Reference proteome</keyword>
<proteinExistence type="predicted"/>
<gene>
    <name evidence="1" type="ORF">BJX67DRAFT_382512</name>
</gene>
<organism evidence="1 2">
    <name type="scientific">Aspergillus lucknowensis</name>
    <dbReference type="NCBI Taxonomy" id="176173"/>
    <lineage>
        <taxon>Eukaryota</taxon>
        <taxon>Fungi</taxon>
        <taxon>Dikarya</taxon>
        <taxon>Ascomycota</taxon>
        <taxon>Pezizomycotina</taxon>
        <taxon>Eurotiomycetes</taxon>
        <taxon>Eurotiomycetidae</taxon>
        <taxon>Eurotiales</taxon>
        <taxon>Aspergillaceae</taxon>
        <taxon>Aspergillus</taxon>
        <taxon>Aspergillus subgen. Nidulantes</taxon>
    </lineage>
</organism>
<evidence type="ECO:0000313" key="2">
    <source>
        <dbReference type="Proteomes" id="UP001610432"/>
    </source>
</evidence>
<reference evidence="1 2" key="1">
    <citation type="submission" date="2024-07" db="EMBL/GenBank/DDBJ databases">
        <title>Section-level genome sequencing and comparative genomics of Aspergillus sections Usti and Cavernicolus.</title>
        <authorList>
            <consortium name="Lawrence Berkeley National Laboratory"/>
            <person name="Nybo J.L."/>
            <person name="Vesth T.C."/>
            <person name="Theobald S."/>
            <person name="Frisvad J.C."/>
            <person name="Larsen T.O."/>
            <person name="Kjaerboelling I."/>
            <person name="Rothschild-Mancinelli K."/>
            <person name="Lyhne E.K."/>
            <person name="Kogle M.E."/>
            <person name="Barry K."/>
            <person name="Clum A."/>
            <person name="Na H."/>
            <person name="Ledsgaard L."/>
            <person name="Lin J."/>
            <person name="Lipzen A."/>
            <person name="Kuo A."/>
            <person name="Riley R."/>
            <person name="Mondo S."/>
            <person name="Labutti K."/>
            <person name="Haridas S."/>
            <person name="Pangalinan J."/>
            <person name="Salamov A.A."/>
            <person name="Simmons B.A."/>
            <person name="Magnuson J.K."/>
            <person name="Chen J."/>
            <person name="Drula E."/>
            <person name="Henrissat B."/>
            <person name="Wiebenga A."/>
            <person name="Lubbers R.J."/>
            <person name="Gomes A.C."/>
            <person name="Macurrencykelacurrency M.R."/>
            <person name="Stajich J."/>
            <person name="Grigoriev I.V."/>
            <person name="Mortensen U.H."/>
            <person name="De Vries R.P."/>
            <person name="Baker S.E."/>
            <person name="Andersen M.R."/>
        </authorList>
    </citation>
    <scope>NUCLEOTIDE SEQUENCE [LARGE SCALE GENOMIC DNA]</scope>
    <source>
        <strain evidence="1 2">CBS 449.75</strain>
    </source>
</reference>